<dbReference type="EMBL" id="MTJN01000002">
    <property type="protein sequence ID" value="OOV08755.1"/>
    <property type="molecule type" value="Genomic_DNA"/>
</dbReference>
<evidence type="ECO:0000259" key="1">
    <source>
        <dbReference type="Pfam" id="PF05050"/>
    </source>
</evidence>
<dbReference type="InterPro" id="IPR053188">
    <property type="entry name" value="FkbM_Methyltransferase"/>
</dbReference>
<dbReference type="GO" id="GO:0008171">
    <property type="term" value="F:O-methyltransferase activity"/>
    <property type="evidence" value="ECO:0007669"/>
    <property type="project" value="TreeGrafter"/>
</dbReference>
<gene>
    <name evidence="2" type="ORF">RF819_20580</name>
</gene>
<sequence length="220" mass="25194">MKTRPKYFFEIGAFDAKFSREAKIKLPDCSFCAFEANPYNFNLFKGAVEEDGVDCIHLAIGDSAGKIKFNLQKSVNGQSVHAVRGNNSILKRVRDNVDYEEIEVPVNTIDNLFFDAVMPDESLAIWIDVEGYAHEVLSGAVKILGRTSMVFVEVESQSYWKNQRLDVDVIEFMMNNGFVPVARDFEYEGQYNLIFLKRDIFRSSIVQEELFKFFSTIKCS</sequence>
<accession>A0A1T1AXR0</accession>
<dbReference type="PANTHER" id="PTHR36973:SF4">
    <property type="entry name" value="NODULATION PROTEIN"/>
    <property type="match status" value="1"/>
</dbReference>
<organism evidence="2 3">
    <name type="scientific">Rhodoferax fermentans</name>
    <dbReference type="NCBI Taxonomy" id="28066"/>
    <lineage>
        <taxon>Bacteria</taxon>
        <taxon>Pseudomonadati</taxon>
        <taxon>Pseudomonadota</taxon>
        <taxon>Betaproteobacteria</taxon>
        <taxon>Burkholderiales</taxon>
        <taxon>Comamonadaceae</taxon>
        <taxon>Rhodoferax</taxon>
    </lineage>
</organism>
<dbReference type="NCBIfam" id="TIGR01444">
    <property type="entry name" value="fkbM_fam"/>
    <property type="match status" value="1"/>
</dbReference>
<dbReference type="Proteomes" id="UP000190750">
    <property type="component" value="Unassembled WGS sequence"/>
</dbReference>
<dbReference type="PANTHER" id="PTHR36973">
    <property type="entry name" value="SLL1456 PROTEIN-RELATED"/>
    <property type="match status" value="1"/>
</dbReference>
<evidence type="ECO:0000313" key="2">
    <source>
        <dbReference type="EMBL" id="OOV08755.1"/>
    </source>
</evidence>
<keyword evidence="3" id="KW-1185">Reference proteome</keyword>
<comment type="caution">
    <text evidence="2">The sequence shown here is derived from an EMBL/GenBank/DDBJ whole genome shotgun (WGS) entry which is preliminary data.</text>
</comment>
<reference evidence="2 3" key="1">
    <citation type="submission" date="2017-01" db="EMBL/GenBank/DDBJ databases">
        <title>Genome sequencing of Rhodoferax fermentans JCM 7819.</title>
        <authorList>
            <person name="Kim Y.J."/>
            <person name="Farh M.E.-A."/>
            <person name="Yang D.-C."/>
        </authorList>
    </citation>
    <scope>NUCLEOTIDE SEQUENCE [LARGE SCALE GENOMIC DNA]</scope>
    <source>
        <strain evidence="2 3">JCM 7819</strain>
    </source>
</reference>
<proteinExistence type="predicted"/>
<dbReference type="Pfam" id="PF05050">
    <property type="entry name" value="Methyltransf_21"/>
    <property type="match status" value="1"/>
</dbReference>
<dbReference type="AlphaFoldDB" id="A0A1T1AXR0"/>
<dbReference type="SUPFAM" id="SSF53335">
    <property type="entry name" value="S-adenosyl-L-methionine-dependent methyltransferases"/>
    <property type="match status" value="1"/>
</dbReference>
<evidence type="ECO:0000313" key="3">
    <source>
        <dbReference type="Proteomes" id="UP000190750"/>
    </source>
</evidence>
<dbReference type="InterPro" id="IPR029063">
    <property type="entry name" value="SAM-dependent_MTases_sf"/>
</dbReference>
<name>A0A1T1AXR0_RHOFE</name>
<feature type="domain" description="Methyltransferase FkbM" evidence="1">
    <location>
        <begin position="27"/>
        <end position="179"/>
    </location>
</feature>
<dbReference type="InterPro" id="IPR006342">
    <property type="entry name" value="FkbM_mtfrase"/>
</dbReference>
<protein>
    <recommendedName>
        <fullName evidence="1">Methyltransferase FkbM domain-containing protein</fullName>
    </recommendedName>
</protein>
<dbReference type="Gene3D" id="3.40.50.150">
    <property type="entry name" value="Vaccinia Virus protein VP39"/>
    <property type="match status" value="1"/>
</dbReference>
<dbReference type="STRING" id="28066.RF819_20580"/>